<dbReference type="EMBL" id="BSYO01000021">
    <property type="protein sequence ID" value="GMH20028.1"/>
    <property type="molecule type" value="Genomic_DNA"/>
</dbReference>
<dbReference type="InterPro" id="IPR028322">
    <property type="entry name" value="PNRC-like_rgn"/>
</dbReference>
<feature type="region of interest" description="Disordered" evidence="1">
    <location>
        <begin position="27"/>
        <end position="48"/>
    </location>
</feature>
<evidence type="ECO:0000313" key="3">
    <source>
        <dbReference type="Proteomes" id="UP001279734"/>
    </source>
</evidence>
<reference evidence="2" key="1">
    <citation type="submission" date="2023-05" db="EMBL/GenBank/DDBJ databases">
        <title>Nepenthes gracilis genome sequencing.</title>
        <authorList>
            <person name="Fukushima K."/>
        </authorList>
    </citation>
    <scope>NUCLEOTIDE SEQUENCE</scope>
    <source>
        <strain evidence="2">SING2019-196</strain>
    </source>
</reference>
<evidence type="ECO:0000313" key="2">
    <source>
        <dbReference type="EMBL" id="GMH20028.1"/>
    </source>
</evidence>
<sequence length="191" mass="21458">MGTEVLLPRDCLIERIRVSPVVNPRRRSFYNNHKQNRTKPAVRTDQRKKAYQSEPAATMFLERSTTDDLKRSKNFGMGQIKILRRGDSLDSGINSELLNNKDNCGDPIVSGMGRLGLDQEMVPKQIQILELNPKSLFSPVSGIRDVYAGSAFAMSPSPESLPLPSFSKKKQVSVIVDDSATRDLRRLLRLD</sequence>
<dbReference type="Proteomes" id="UP001279734">
    <property type="component" value="Unassembled WGS sequence"/>
</dbReference>
<dbReference type="Pfam" id="PF15365">
    <property type="entry name" value="PNRC"/>
    <property type="match status" value="1"/>
</dbReference>
<gene>
    <name evidence="2" type="ORF">Nepgr_021869</name>
</gene>
<keyword evidence="3" id="KW-1185">Reference proteome</keyword>
<dbReference type="PANTHER" id="PTHR33670:SF1">
    <property type="entry name" value="OS09G0416300 PROTEIN"/>
    <property type="match status" value="1"/>
</dbReference>
<name>A0AAD3SXK0_NEPGR</name>
<comment type="caution">
    <text evidence="2">The sequence shown here is derived from an EMBL/GenBank/DDBJ whole genome shotgun (WGS) entry which is preliminary data.</text>
</comment>
<dbReference type="GO" id="GO:0016071">
    <property type="term" value="P:mRNA metabolic process"/>
    <property type="evidence" value="ECO:0007669"/>
    <property type="project" value="UniProtKB-ARBA"/>
</dbReference>
<proteinExistence type="predicted"/>
<dbReference type="AlphaFoldDB" id="A0AAD3SXK0"/>
<evidence type="ECO:0000256" key="1">
    <source>
        <dbReference type="SAM" id="MobiDB-lite"/>
    </source>
</evidence>
<organism evidence="2 3">
    <name type="scientific">Nepenthes gracilis</name>
    <name type="common">Slender pitcher plant</name>
    <dbReference type="NCBI Taxonomy" id="150966"/>
    <lineage>
        <taxon>Eukaryota</taxon>
        <taxon>Viridiplantae</taxon>
        <taxon>Streptophyta</taxon>
        <taxon>Embryophyta</taxon>
        <taxon>Tracheophyta</taxon>
        <taxon>Spermatophyta</taxon>
        <taxon>Magnoliopsida</taxon>
        <taxon>eudicotyledons</taxon>
        <taxon>Gunneridae</taxon>
        <taxon>Pentapetalae</taxon>
        <taxon>Caryophyllales</taxon>
        <taxon>Nepenthaceae</taxon>
        <taxon>Nepenthes</taxon>
    </lineage>
</organism>
<accession>A0AAD3SXK0</accession>
<protein>
    <submittedName>
        <fullName evidence="2">Uncharacterized protein</fullName>
    </submittedName>
</protein>
<dbReference type="PANTHER" id="PTHR33670">
    <property type="entry name" value="SPLICING FACTOR, PROLINE- AND GLUTAMINE-RICH-LIKE"/>
    <property type="match status" value="1"/>
</dbReference>